<proteinExistence type="predicted"/>
<accession>A0A1L9MVS0</accession>
<evidence type="ECO:0000313" key="2">
    <source>
        <dbReference type="Proteomes" id="UP000184304"/>
    </source>
</evidence>
<dbReference type="Proteomes" id="UP000184304">
    <property type="component" value="Unassembled WGS sequence"/>
</dbReference>
<organism evidence="1 2">
    <name type="scientific">Aspergillus tubingensis (strain CBS 134.48)</name>
    <dbReference type="NCBI Taxonomy" id="767770"/>
    <lineage>
        <taxon>Eukaryota</taxon>
        <taxon>Fungi</taxon>
        <taxon>Dikarya</taxon>
        <taxon>Ascomycota</taxon>
        <taxon>Pezizomycotina</taxon>
        <taxon>Eurotiomycetes</taxon>
        <taxon>Eurotiomycetidae</taxon>
        <taxon>Eurotiales</taxon>
        <taxon>Aspergillaceae</taxon>
        <taxon>Aspergillus</taxon>
        <taxon>Aspergillus subgen. Circumdati</taxon>
    </lineage>
</organism>
<evidence type="ECO:0000313" key="1">
    <source>
        <dbReference type="EMBL" id="OJI81129.1"/>
    </source>
</evidence>
<dbReference type="AlphaFoldDB" id="A0A1L9MVS0"/>
<sequence length="128" mass="14365">MFTRQFSGEQQFSRHNALDKYDLHLDVFYFMYRRLSLGVRLRWLGTVSTPLVTAKINRLVVLGNELGARKVHAASVLQKPAELLTSSDMSRVDVRQAAIRPSSGISTRFPSGLPGCPDCSTMTYSAWL</sequence>
<reference evidence="2" key="1">
    <citation type="journal article" date="2017" name="Genome Biol.">
        <title>Comparative genomics reveals high biological diversity and specific adaptations in the industrially and medically important fungal genus Aspergillus.</title>
        <authorList>
            <person name="de Vries R.P."/>
            <person name="Riley R."/>
            <person name="Wiebenga A."/>
            <person name="Aguilar-Osorio G."/>
            <person name="Amillis S."/>
            <person name="Uchima C.A."/>
            <person name="Anderluh G."/>
            <person name="Asadollahi M."/>
            <person name="Askin M."/>
            <person name="Barry K."/>
            <person name="Battaglia E."/>
            <person name="Bayram O."/>
            <person name="Benocci T."/>
            <person name="Braus-Stromeyer S.A."/>
            <person name="Caldana C."/>
            <person name="Canovas D."/>
            <person name="Cerqueira G.C."/>
            <person name="Chen F."/>
            <person name="Chen W."/>
            <person name="Choi C."/>
            <person name="Clum A."/>
            <person name="Dos Santos R.A."/>
            <person name="Damasio A.R."/>
            <person name="Diallinas G."/>
            <person name="Emri T."/>
            <person name="Fekete E."/>
            <person name="Flipphi M."/>
            <person name="Freyberg S."/>
            <person name="Gallo A."/>
            <person name="Gournas C."/>
            <person name="Habgood R."/>
            <person name="Hainaut M."/>
            <person name="Harispe M.L."/>
            <person name="Henrissat B."/>
            <person name="Hilden K.S."/>
            <person name="Hope R."/>
            <person name="Hossain A."/>
            <person name="Karabika E."/>
            <person name="Karaffa L."/>
            <person name="Karanyi Z."/>
            <person name="Krasevec N."/>
            <person name="Kuo A."/>
            <person name="Kusch H."/>
            <person name="LaButti K."/>
            <person name="Lagendijk E.L."/>
            <person name="Lapidus A."/>
            <person name="Levasseur A."/>
            <person name="Lindquist E."/>
            <person name="Lipzen A."/>
            <person name="Logrieco A.F."/>
            <person name="MacCabe A."/>
            <person name="Maekelae M.R."/>
            <person name="Malavazi I."/>
            <person name="Melin P."/>
            <person name="Meyer V."/>
            <person name="Mielnichuk N."/>
            <person name="Miskei M."/>
            <person name="Molnar A.P."/>
            <person name="Mule G."/>
            <person name="Ngan C.Y."/>
            <person name="Orejas M."/>
            <person name="Orosz E."/>
            <person name="Ouedraogo J.P."/>
            <person name="Overkamp K.M."/>
            <person name="Park H.-S."/>
            <person name="Perrone G."/>
            <person name="Piumi F."/>
            <person name="Punt P.J."/>
            <person name="Ram A.F."/>
            <person name="Ramon A."/>
            <person name="Rauscher S."/>
            <person name="Record E."/>
            <person name="Riano-Pachon D.M."/>
            <person name="Robert V."/>
            <person name="Roehrig J."/>
            <person name="Ruller R."/>
            <person name="Salamov A."/>
            <person name="Salih N.S."/>
            <person name="Samson R.A."/>
            <person name="Sandor E."/>
            <person name="Sanguinetti M."/>
            <person name="Schuetze T."/>
            <person name="Sepcic K."/>
            <person name="Shelest E."/>
            <person name="Sherlock G."/>
            <person name="Sophianopoulou V."/>
            <person name="Squina F.M."/>
            <person name="Sun H."/>
            <person name="Susca A."/>
            <person name="Todd R.B."/>
            <person name="Tsang A."/>
            <person name="Unkles S.E."/>
            <person name="van de Wiele N."/>
            <person name="van Rossen-Uffink D."/>
            <person name="Oliveira J.V."/>
            <person name="Vesth T.C."/>
            <person name="Visser J."/>
            <person name="Yu J.-H."/>
            <person name="Zhou M."/>
            <person name="Andersen M.R."/>
            <person name="Archer D.B."/>
            <person name="Baker S.E."/>
            <person name="Benoit I."/>
            <person name="Brakhage A.A."/>
            <person name="Braus G.H."/>
            <person name="Fischer R."/>
            <person name="Frisvad J.C."/>
            <person name="Goldman G.H."/>
            <person name="Houbraken J."/>
            <person name="Oakley B."/>
            <person name="Pocsi I."/>
            <person name="Scazzocchio C."/>
            <person name="Seiboth B."/>
            <person name="vanKuyk P.A."/>
            <person name="Wortman J."/>
            <person name="Dyer P.S."/>
            <person name="Grigoriev I.V."/>
        </authorList>
    </citation>
    <scope>NUCLEOTIDE SEQUENCE [LARGE SCALE GENOMIC DNA]</scope>
    <source>
        <strain evidence="2">CBS 134.48</strain>
    </source>
</reference>
<protein>
    <submittedName>
        <fullName evidence="1">Uncharacterized protein</fullName>
    </submittedName>
</protein>
<keyword evidence="2" id="KW-1185">Reference proteome</keyword>
<dbReference type="VEuPathDB" id="FungiDB:ASPTUDRAFT_804101"/>
<dbReference type="EMBL" id="KV878206">
    <property type="protein sequence ID" value="OJI81129.1"/>
    <property type="molecule type" value="Genomic_DNA"/>
</dbReference>
<name>A0A1L9MVS0_ASPTC</name>
<gene>
    <name evidence="1" type="ORF">ASPTUDRAFT_804101</name>
</gene>